<accession>A0A8H3XDL3</accession>
<dbReference type="OrthoDB" id="2427335at2759"/>
<protein>
    <submittedName>
        <fullName evidence="1">Crinkler family protein</fullName>
    </submittedName>
</protein>
<dbReference type="EMBL" id="WTPW01001205">
    <property type="protein sequence ID" value="KAF0449692.1"/>
    <property type="molecule type" value="Genomic_DNA"/>
</dbReference>
<sequence length="120" mass="13672">MLDDKSHKIDVEQDLGGIELFPANRILGDFYKQQLPLVKIIHIIIQVPATYGLGSTKLPYSVDHKLLRKVILVQVPPYSGKTSLAQLMEYYLVDSSEYFSKYRIIRVSMLWGSVVGVDCR</sequence>
<proteinExistence type="predicted"/>
<keyword evidence="2" id="KW-1185">Reference proteome</keyword>
<dbReference type="Proteomes" id="UP000439903">
    <property type="component" value="Unassembled WGS sequence"/>
</dbReference>
<comment type="caution">
    <text evidence="1">The sequence shown here is derived from an EMBL/GenBank/DDBJ whole genome shotgun (WGS) entry which is preliminary data.</text>
</comment>
<evidence type="ECO:0000313" key="1">
    <source>
        <dbReference type="EMBL" id="KAF0449692.1"/>
    </source>
</evidence>
<gene>
    <name evidence="1" type="ORF">F8M41_002409</name>
</gene>
<reference evidence="1 2" key="1">
    <citation type="journal article" date="2019" name="Environ. Microbiol.">
        <title>At the nexus of three kingdoms: the genome of the mycorrhizal fungus Gigaspora margarita provides insights into plant, endobacterial and fungal interactions.</title>
        <authorList>
            <person name="Venice F."/>
            <person name="Ghignone S."/>
            <person name="Salvioli di Fossalunga A."/>
            <person name="Amselem J."/>
            <person name="Novero M."/>
            <person name="Xianan X."/>
            <person name="Sedzielewska Toro K."/>
            <person name="Morin E."/>
            <person name="Lipzen A."/>
            <person name="Grigoriev I.V."/>
            <person name="Henrissat B."/>
            <person name="Martin F.M."/>
            <person name="Bonfante P."/>
        </authorList>
    </citation>
    <scope>NUCLEOTIDE SEQUENCE [LARGE SCALE GENOMIC DNA]</scope>
    <source>
        <strain evidence="1 2">BEG34</strain>
    </source>
</reference>
<evidence type="ECO:0000313" key="2">
    <source>
        <dbReference type="Proteomes" id="UP000439903"/>
    </source>
</evidence>
<name>A0A8H3XDL3_GIGMA</name>
<dbReference type="AlphaFoldDB" id="A0A8H3XDL3"/>
<organism evidence="1 2">
    <name type="scientific">Gigaspora margarita</name>
    <dbReference type="NCBI Taxonomy" id="4874"/>
    <lineage>
        <taxon>Eukaryota</taxon>
        <taxon>Fungi</taxon>
        <taxon>Fungi incertae sedis</taxon>
        <taxon>Mucoromycota</taxon>
        <taxon>Glomeromycotina</taxon>
        <taxon>Glomeromycetes</taxon>
        <taxon>Diversisporales</taxon>
        <taxon>Gigasporaceae</taxon>
        <taxon>Gigaspora</taxon>
    </lineage>
</organism>